<dbReference type="SUPFAM" id="SSF52540">
    <property type="entry name" value="P-loop containing nucleoside triphosphate hydrolases"/>
    <property type="match status" value="1"/>
</dbReference>
<proteinExistence type="predicted"/>
<evidence type="ECO:0000313" key="2">
    <source>
        <dbReference type="Proteomes" id="UP001171945"/>
    </source>
</evidence>
<dbReference type="EMBL" id="JAUCGM010000188">
    <property type="protein sequence ID" value="MDM8562531.1"/>
    <property type="molecule type" value="Genomic_DNA"/>
</dbReference>
<protein>
    <submittedName>
        <fullName evidence="1">AAA-like domain-containing protein</fullName>
    </submittedName>
</protein>
<dbReference type="Gene3D" id="3.40.50.300">
    <property type="entry name" value="P-loop containing nucleotide triphosphate hydrolases"/>
    <property type="match status" value="1"/>
</dbReference>
<sequence>MRRFSSYGPVDKELHYYVPRQELIEGAFQQLLGDDPNKGGHYITVWAPRQTGKTWIMQQVLFILQQDTRFDVVYLPLQDIYLISDINQMAQILAQRLIEKLGLENLTINTLGDLHLLFKRETLRKPLILILDEFDGLDEAVIAGLVSLFRNIYHIRQSQADKATAEKDYLLHSMAFIGVRTVLGIENVKGSPFNIQRSVHIPNLTHDEVVHLFNCYQQESGQLIEPEVVKRIWSEFQGQPGLTGWIGELLTETYNQAPEQPITMAYFKEVYAEALNLPNNNILNIISKAKQLPYKAFVLELFQTKNKTEFIYEDPIINFLYMNGVVDVEYVKLGEKYLKFPCPFIQKRLFNYFARNLYHEMDGLYGPFEDLSDTITDNNLNVRQLLMRYERYLQANRNKVLKNAPRRQDDLRVYEAVFHFHLYLYLVSFLRNDEAQVHPEFPTGNGQIDLLIHYAGQLFGLELKSFADKRQYQNALTQAVKYGKRLKVSEIWLVLFIEAVDDTNRQRFELDYTSKGITVHPQFVQTGSVCGS</sequence>
<accession>A0ABT7VSR3</accession>
<comment type="caution">
    <text evidence="1">The sequence shown here is derived from an EMBL/GenBank/DDBJ whole genome shotgun (WGS) entry which is preliminary data.</text>
</comment>
<dbReference type="InterPro" id="IPR027417">
    <property type="entry name" value="P-loop_NTPase"/>
</dbReference>
<gene>
    <name evidence="1" type="ORF">QUF54_04175</name>
</gene>
<name>A0ABT7VSR3_9GAMM</name>
<reference evidence="1" key="1">
    <citation type="submission" date="2023-06" db="EMBL/GenBank/DDBJ databases">
        <title>Uncultivated large filamentous bacteria from sulfidic sediments reveal new species and different genomic features in energy metabolism and defense.</title>
        <authorList>
            <person name="Fonseca A."/>
        </authorList>
    </citation>
    <scope>NUCLEOTIDE SEQUENCE</scope>
    <source>
        <strain evidence="1">HSG4</strain>
    </source>
</reference>
<dbReference type="Pfam" id="PF14516">
    <property type="entry name" value="AAA_35"/>
    <property type="match status" value="1"/>
</dbReference>
<dbReference type="Proteomes" id="UP001171945">
    <property type="component" value="Unassembled WGS sequence"/>
</dbReference>
<keyword evidence="2" id="KW-1185">Reference proteome</keyword>
<evidence type="ECO:0000313" key="1">
    <source>
        <dbReference type="EMBL" id="MDM8562531.1"/>
    </source>
</evidence>
<organism evidence="1 2">
    <name type="scientific">Candidatus Marithioploca araucensis</name>
    <dbReference type="NCBI Taxonomy" id="70273"/>
    <lineage>
        <taxon>Bacteria</taxon>
        <taxon>Pseudomonadati</taxon>
        <taxon>Pseudomonadota</taxon>
        <taxon>Gammaproteobacteria</taxon>
        <taxon>Thiotrichales</taxon>
        <taxon>Thiotrichaceae</taxon>
        <taxon>Candidatus Marithioploca</taxon>
    </lineage>
</organism>